<dbReference type="InterPro" id="IPR024516">
    <property type="entry name" value="Mce_C"/>
</dbReference>
<reference evidence="5" key="1">
    <citation type="submission" date="2022-08" db="EMBL/GenBank/DDBJ databases">
        <title>Genome analysis of Corynebacteriales strain.</title>
        <authorList>
            <person name="Lee S.D."/>
        </authorList>
    </citation>
    <scope>NUCLEOTIDE SEQUENCE</scope>
    <source>
        <strain evidence="5">D3-21</strain>
    </source>
</reference>
<keyword evidence="6" id="KW-1185">Reference proteome</keyword>
<dbReference type="InterPro" id="IPR052336">
    <property type="entry name" value="MlaD_Phospholipid_Transporter"/>
</dbReference>
<feature type="transmembrane region" description="Helical" evidence="2">
    <location>
        <begin position="31"/>
        <end position="49"/>
    </location>
</feature>
<dbReference type="Pfam" id="PF11887">
    <property type="entry name" value="Mce4_CUP1"/>
    <property type="match status" value="1"/>
</dbReference>
<gene>
    <name evidence="5" type="ORF">NVS88_13415</name>
</gene>
<feature type="region of interest" description="Disordered" evidence="1">
    <location>
        <begin position="1"/>
        <end position="23"/>
    </location>
</feature>
<dbReference type="RefSeq" id="WP_277829987.1">
    <property type="nucleotide sequence ID" value="NZ_JAAIVF010000001.1"/>
</dbReference>
<dbReference type="EMBL" id="JANRHA010000008">
    <property type="protein sequence ID" value="MDG3015553.1"/>
    <property type="molecule type" value="Genomic_DNA"/>
</dbReference>
<keyword evidence="2" id="KW-1133">Transmembrane helix</keyword>
<dbReference type="InterPro" id="IPR003399">
    <property type="entry name" value="Mce/MlaD"/>
</dbReference>
<dbReference type="NCBIfam" id="TIGR00996">
    <property type="entry name" value="Mtu_fam_mce"/>
    <property type="match status" value="1"/>
</dbReference>
<dbReference type="PANTHER" id="PTHR33371:SF4">
    <property type="entry name" value="INTERMEMBRANE PHOSPHOLIPID TRANSPORT SYSTEM BINDING PROTEIN MLAD"/>
    <property type="match status" value="1"/>
</dbReference>
<dbReference type="Pfam" id="PF02470">
    <property type="entry name" value="MlaD"/>
    <property type="match status" value="1"/>
</dbReference>
<evidence type="ECO:0000256" key="1">
    <source>
        <dbReference type="SAM" id="MobiDB-lite"/>
    </source>
</evidence>
<dbReference type="PANTHER" id="PTHR33371">
    <property type="entry name" value="INTERMEMBRANE PHOSPHOLIPID TRANSPORT SYSTEM BINDING PROTEIN MLAD-RELATED"/>
    <property type="match status" value="1"/>
</dbReference>
<keyword evidence="2" id="KW-0472">Membrane</keyword>
<keyword evidence="2" id="KW-0812">Transmembrane</keyword>
<evidence type="ECO:0000313" key="6">
    <source>
        <dbReference type="Proteomes" id="UP001152755"/>
    </source>
</evidence>
<evidence type="ECO:0000256" key="2">
    <source>
        <dbReference type="SAM" id="Phobius"/>
    </source>
</evidence>
<sequence>MQVMSAPGHDHRPDLSDAPDRTGRRRTAVRWAAAGAVAVLLAVASWFVFDHTDDRREVVAEFAYVNGIYRGSKVTVLGVPVGTVESVQPHGTTVRVTLGVPKSVTLPADVQAFVMNPSVISDRYVELSPPYRGGTRLAGGASIPVSRTHSPINWDQLLSSVNTLATALGPKDGDLGGALDSAAAATKGLGPQINSAIRDLSAATSVVGARSDDIGTLIDNVNTLVTAVSAQQGTLSQVTDDLAQLGEQIQRDHLDVAGPIATLPGLFDQLDKLLTDRGSDAAAVLADAKTLTDRFAAHQGGFAEFVDLVPLLMQNISRTIGPDQRARIRLDVSTQLTQFAVAAPLCEKYALPLCTGAGFTNPISFPISASDPLGIVSALSGRTPPQAGGR</sequence>
<dbReference type="AlphaFoldDB" id="A0A9X4M046"/>
<evidence type="ECO:0000313" key="5">
    <source>
        <dbReference type="EMBL" id="MDG3015553.1"/>
    </source>
</evidence>
<protein>
    <submittedName>
        <fullName evidence="5">MCE family protein</fullName>
    </submittedName>
</protein>
<feature type="domain" description="Mammalian cell entry C-terminal" evidence="4">
    <location>
        <begin position="135"/>
        <end position="333"/>
    </location>
</feature>
<evidence type="ECO:0000259" key="3">
    <source>
        <dbReference type="Pfam" id="PF02470"/>
    </source>
</evidence>
<name>A0A9X4M046_9ACTN</name>
<dbReference type="GO" id="GO:0005576">
    <property type="term" value="C:extracellular region"/>
    <property type="evidence" value="ECO:0007669"/>
    <property type="project" value="TreeGrafter"/>
</dbReference>
<organism evidence="5 6">
    <name type="scientific">Speluncibacter jeojiensis</name>
    <dbReference type="NCBI Taxonomy" id="2710754"/>
    <lineage>
        <taxon>Bacteria</taxon>
        <taxon>Bacillati</taxon>
        <taxon>Actinomycetota</taxon>
        <taxon>Actinomycetes</taxon>
        <taxon>Mycobacteriales</taxon>
        <taxon>Speluncibacteraceae</taxon>
        <taxon>Speluncibacter</taxon>
    </lineage>
</organism>
<feature type="compositionally biased region" description="Basic and acidic residues" evidence="1">
    <location>
        <begin position="8"/>
        <end position="22"/>
    </location>
</feature>
<dbReference type="InterPro" id="IPR005693">
    <property type="entry name" value="Mce"/>
</dbReference>
<evidence type="ECO:0000259" key="4">
    <source>
        <dbReference type="Pfam" id="PF11887"/>
    </source>
</evidence>
<dbReference type="Proteomes" id="UP001152755">
    <property type="component" value="Unassembled WGS sequence"/>
</dbReference>
<proteinExistence type="predicted"/>
<feature type="domain" description="Mce/MlaD" evidence="3">
    <location>
        <begin position="56"/>
        <end position="130"/>
    </location>
</feature>
<accession>A0A9X4M046</accession>
<comment type="caution">
    <text evidence="5">The sequence shown here is derived from an EMBL/GenBank/DDBJ whole genome shotgun (WGS) entry which is preliminary data.</text>
</comment>